<reference evidence="3 4" key="1">
    <citation type="submission" date="2024-02" db="EMBL/GenBank/DDBJ databases">
        <title>A draft genome for the cacao thread blight pathogen Marasmius crinis-equi.</title>
        <authorList>
            <person name="Cohen S.P."/>
            <person name="Baruah I.K."/>
            <person name="Amoako-Attah I."/>
            <person name="Bukari Y."/>
            <person name="Meinhardt L.W."/>
            <person name="Bailey B.A."/>
        </authorList>
    </citation>
    <scope>NUCLEOTIDE SEQUENCE [LARGE SCALE GENOMIC DNA]</scope>
    <source>
        <strain evidence="3 4">GH-76</strain>
    </source>
</reference>
<keyword evidence="2" id="KW-1133">Transmembrane helix</keyword>
<gene>
    <name evidence="3" type="ORF">V5O48_011517</name>
</gene>
<evidence type="ECO:0000256" key="2">
    <source>
        <dbReference type="SAM" id="Phobius"/>
    </source>
</evidence>
<evidence type="ECO:0000313" key="3">
    <source>
        <dbReference type="EMBL" id="KAL0570440.1"/>
    </source>
</evidence>
<accession>A0ABR3F5E8</accession>
<name>A0ABR3F5E8_9AGAR</name>
<keyword evidence="4" id="KW-1185">Reference proteome</keyword>
<evidence type="ECO:0000313" key="4">
    <source>
        <dbReference type="Proteomes" id="UP001465976"/>
    </source>
</evidence>
<feature type="transmembrane region" description="Helical" evidence="2">
    <location>
        <begin position="24"/>
        <end position="46"/>
    </location>
</feature>
<keyword evidence="2" id="KW-0812">Transmembrane</keyword>
<feature type="transmembrane region" description="Helical" evidence="2">
    <location>
        <begin position="142"/>
        <end position="166"/>
    </location>
</feature>
<protein>
    <submittedName>
        <fullName evidence="3">Uncharacterized protein</fullName>
    </submittedName>
</protein>
<comment type="caution">
    <text evidence="3">The sequence shown here is derived from an EMBL/GenBank/DDBJ whole genome shotgun (WGS) entry which is preliminary data.</text>
</comment>
<dbReference type="EMBL" id="JBAHYK010000935">
    <property type="protein sequence ID" value="KAL0570440.1"/>
    <property type="molecule type" value="Genomic_DNA"/>
</dbReference>
<dbReference type="Proteomes" id="UP001465976">
    <property type="component" value="Unassembled WGS sequence"/>
</dbReference>
<keyword evidence="2" id="KW-0472">Membrane</keyword>
<sequence>MNAFYQFLLPDESRTAPHGSRLKLYPFSLILVGLWAAFIVLLVWWMETVVRRGPGMVGPDNHTLPWNMATLPGILLTVFSQAHVPITGIHLARAAVSALQYPGSSPNSWLELFWLADQEWLGPVGIIKATWKSIRSRSRASVTFILFATTSAVALITPVLMAQAYAKNNVDLRFGYNNLMIADVISFTRLRFVDGSVQRTMGLLSWLIDSVPAITTDLSIIYHPADAGFFSGELFITGSTSNGMIVPNLPGLFLNMSCSPVSSSDLDTSDLNMSWPSFCQSHIPQFSGLIPGQGLTGGAKDFDEFSLYLCNNQTGTTFPFIDRDQTQSRNVGYLYYTYTSFRDNNTRNTSGLIQCDSTLTTGIATVDGNTRNWHTYTNFSPQQFLDTGGTATVPLLDPLFATFNSFVAWPTADPRASVFEGIDLGPSVVPASDFADHVSERVRSNLQNGALTFTTALARLCRTSELHPVQLSASYALYTRNKTYATCAYLSLVAWAVLIGVITLRSWRRTFSSSLNSYVAAELVFRERHLLEGVSIGEADDNEALREARFVFPSGDAPIGEMAHTEMSKKTTIGFQDRPLLKNVGLAGASNNDSERSKGPLSLDCSG</sequence>
<organism evidence="3 4">
    <name type="scientific">Marasmius crinis-equi</name>
    <dbReference type="NCBI Taxonomy" id="585013"/>
    <lineage>
        <taxon>Eukaryota</taxon>
        <taxon>Fungi</taxon>
        <taxon>Dikarya</taxon>
        <taxon>Basidiomycota</taxon>
        <taxon>Agaricomycotina</taxon>
        <taxon>Agaricomycetes</taxon>
        <taxon>Agaricomycetidae</taxon>
        <taxon>Agaricales</taxon>
        <taxon>Marasmiineae</taxon>
        <taxon>Marasmiaceae</taxon>
        <taxon>Marasmius</taxon>
    </lineage>
</organism>
<proteinExistence type="predicted"/>
<evidence type="ECO:0000256" key="1">
    <source>
        <dbReference type="SAM" id="MobiDB-lite"/>
    </source>
</evidence>
<feature type="region of interest" description="Disordered" evidence="1">
    <location>
        <begin position="586"/>
        <end position="607"/>
    </location>
</feature>